<comment type="caution">
    <text evidence="13">The sequence shown here is derived from an EMBL/GenBank/DDBJ whole genome shotgun (WGS) entry which is preliminary data.</text>
</comment>
<dbReference type="GeneID" id="92784097"/>
<dbReference type="PANTHER" id="PTHR33446">
    <property type="entry name" value="PROTEIN TONB-RELATED"/>
    <property type="match status" value="1"/>
</dbReference>
<dbReference type="GO" id="GO:0015031">
    <property type="term" value="P:protein transport"/>
    <property type="evidence" value="ECO:0007669"/>
    <property type="project" value="UniProtKB-UniRule"/>
</dbReference>
<protein>
    <recommendedName>
        <fullName evidence="10">Protein TonB</fullName>
    </recommendedName>
</protein>
<keyword evidence="3 10" id="KW-0813">Transport</keyword>
<dbReference type="GO" id="GO:0005886">
    <property type="term" value="C:plasma membrane"/>
    <property type="evidence" value="ECO:0007669"/>
    <property type="project" value="UniProtKB-SubCell"/>
</dbReference>
<evidence type="ECO:0000256" key="7">
    <source>
        <dbReference type="ARBA" id="ARBA00022927"/>
    </source>
</evidence>
<keyword evidence="10" id="KW-0735">Signal-anchor</keyword>
<dbReference type="SUPFAM" id="SSF74653">
    <property type="entry name" value="TolA/TonB C-terminal domain"/>
    <property type="match status" value="1"/>
</dbReference>
<comment type="similarity">
    <text evidence="2 10">Belongs to the TonB family.</text>
</comment>
<comment type="function">
    <text evidence="10">Interacts with outer membrane receptor proteins that carry out high-affinity binding and energy dependent uptake into the periplasmic space of specific substrates. It could act to transduce energy from the cytoplasmic membrane to specific energy-requiring processes in the outer membrane, resulting in the release into the periplasm of ligands bound by these outer membrane proteins.</text>
</comment>
<keyword evidence="7 10" id="KW-0653">Protein transport</keyword>
<dbReference type="RefSeq" id="WP_062838440.1">
    <property type="nucleotide sequence ID" value="NZ_CADIJP010000010.1"/>
</dbReference>
<dbReference type="Gene3D" id="3.30.1150.10">
    <property type="match status" value="1"/>
</dbReference>
<evidence type="ECO:0000313" key="13">
    <source>
        <dbReference type="EMBL" id="MDH1178691.1"/>
    </source>
</evidence>
<dbReference type="EMBL" id="JAOBZK010000013">
    <property type="protein sequence ID" value="MDH1178691.1"/>
    <property type="molecule type" value="Genomic_DNA"/>
</dbReference>
<comment type="subcellular location">
    <subcellularLocation>
        <location evidence="1 10">Cell inner membrane</location>
        <topology evidence="1 10">Single-pass membrane protein</topology>
        <orientation evidence="1 10">Periplasmic side</orientation>
    </subcellularLocation>
</comment>
<evidence type="ECO:0000256" key="4">
    <source>
        <dbReference type="ARBA" id="ARBA00022475"/>
    </source>
</evidence>
<reference evidence="13 14" key="1">
    <citation type="submission" date="2022-09" db="EMBL/GenBank/DDBJ databases">
        <title>Intensive care unit water sources are persistently colonized with multi-drug resistant bacteria and are the site of extensive horizontal gene transfer of antibiotic resistance genes.</title>
        <authorList>
            <person name="Diorio-Toth L."/>
        </authorList>
    </citation>
    <scope>NUCLEOTIDE SEQUENCE [LARGE SCALE GENOMIC DNA]</scope>
    <source>
        <strain evidence="13 14">GD03967</strain>
    </source>
</reference>
<gene>
    <name evidence="13" type="ORF">N5C72_11430</name>
</gene>
<dbReference type="InterPro" id="IPR051045">
    <property type="entry name" value="TonB-dependent_transducer"/>
</dbReference>
<evidence type="ECO:0000256" key="10">
    <source>
        <dbReference type="RuleBase" id="RU362123"/>
    </source>
</evidence>
<dbReference type="AlphaFoldDB" id="A0ABD4YTW9"/>
<dbReference type="InterPro" id="IPR006260">
    <property type="entry name" value="TonB/TolA_C"/>
</dbReference>
<feature type="compositionally biased region" description="Pro residues" evidence="11">
    <location>
        <begin position="114"/>
        <end position="127"/>
    </location>
</feature>
<keyword evidence="4 10" id="KW-1003">Cell membrane</keyword>
<evidence type="ECO:0000256" key="2">
    <source>
        <dbReference type="ARBA" id="ARBA00006555"/>
    </source>
</evidence>
<keyword evidence="9 10" id="KW-0472">Membrane</keyword>
<feature type="compositionally biased region" description="Pro residues" evidence="11">
    <location>
        <begin position="149"/>
        <end position="159"/>
    </location>
</feature>
<dbReference type="InterPro" id="IPR037682">
    <property type="entry name" value="TonB_C"/>
</dbReference>
<dbReference type="PROSITE" id="PS52015">
    <property type="entry name" value="TONB_CTD"/>
    <property type="match status" value="1"/>
</dbReference>
<feature type="compositionally biased region" description="Basic and acidic residues" evidence="11">
    <location>
        <begin position="138"/>
        <end position="148"/>
    </location>
</feature>
<feature type="domain" description="TonB C-terminal" evidence="12">
    <location>
        <begin position="181"/>
        <end position="272"/>
    </location>
</feature>
<organism evidence="13 14">
    <name type="scientific">Achromobacter mucicolens</name>
    <dbReference type="NCBI Taxonomy" id="1389922"/>
    <lineage>
        <taxon>Bacteria</taxon>
        <taxon>Pseudomonadati</taxon>
        <taxon>Pseudomonadota</taxon>
        <taxon>Betaproteobacteria</taxon>
        <taxon>Burkholderiales</taxon>
        <taxon>Alcaligenaceae</taxon>
        <taxon>Achromobacter</taxon>
    </lineage>
</organism>
<evidence type="ECO:0000256" key="8">
    <source>
        <dbReference type="ARBA" id="ARBA00022989"/>
    </source>
</evidence>
<dbReference type="NCBIfam" id="TIGR01352">
    <property type="entry name" value="tonB_Cterm"/>
    <property type="match status" value="1"/>
</dbReference>
<evidence type="ECO:0000259" key="12">
    <source>
        <dbReference type="PROSITE" id="PS52015"/>
    </source>
</evidence>
<feature type="region of interest" description="Disordered" evidence="11">
    <location>
        <begin position="64"/>
        <end position="181"/>
    </location>
</feature>
<dbReference type="InterPro" id="IPR003538">
    <property type="entry name" value="TonB"/>
</dbReference>
<keyword evidence="8 10" id="KW-1133">Transmembrane helix</keyword>
<evidence type="ECO:0000256" key="11">
    <source>
        <dbReference type="SAM" id="MobiDB-lite"/>
    </source>
</evidence>
<evidence type="ECO:0000256" key="5">
    <source>
        <dbReference type="ARBA" id="ARBA00022519"/>
    </source>
</evidence>
<dbReference type="Proteomes" id="UP001158644">
    <property type="component" value="Unassembled WGS sequence"/>
</dbReference>
<evidence type="ECO:0000256" key="3">
    <source>
        <dbReference type="ARBA" id="ARBA00022448"/>
    </source>
</evidence>
<keyword evidence="6 10" id="KW-0812">Transmembrane</keyword>
<dbReference type="PANTHER" id="PTHR33446:SF2">
    <property type="entry name" value="PROTEIN TONB"/>
    <property type="match status" value="1"/>
</dbReference>
<feature type="transmembrane region" description="Helical" evidence="10">
    <location>
        <begin position="20"/>
        <end position="40"/>
    </location>
</feature>
<dbReference type="Pfam" id="PF03544">
    <property type="entry name" value="TonB_C"/>
    <property type="match status" value="1"/>
</dbReference>
<proteinExistence type="inferred from homology"/>
<evidence type="ECO:0000256" key="1">
    <source>
        <dbReference type="ARBA" id="ARBA00004383"/>
    </source>
</evidence>
<evidence type="ECO:0000256" key="9">
    <source>
        <dbReference type="ARBA" id="ARBA00023136"/>
    </source>
</evidence>
<keyword evidence="5 10" id="KW-0997">Cell inner membrane</keyword>
<feature type="compositionally biased region" description="Acidic residues" evidence="11">
    <location>
        <begin position="83"/>
        <end position="96"/>
    </location>
</feature>
<accession>A0ABD4YTW9</accession>
<evidence type="ECO:0000313" key="14">
    <source>
        <dbReference type="Proteomes" id="UP001158644"/>
    </source>
</evidence>
<dbReference type="PRINTS" id="PR01374">
    <property type="entry name" value="TONBPROTEIN"/>
</dbReference>
<name>A0ABD4YTW9_9BURK</name>
<feature type="compositionally biased region" description="Low complexity" evidence="11">
    <location>
        <begin position="161"/>
        <end position="171"/>
    </location>
</feature>
<evidence type="ECO:0000256" key="6">
    <source>
        <dbReference type="ARBA" id="ARBA00022692"/>
    </source>
</evidence>
<feature type="compositionally biased region" description="Pro residues" evidence="11">
    <location>
        <begin position="72"/>
        <end position="82"/>
    </location>
</feature>
<sequence length="272" mass="29284">MPSLQPGWNSSSRSSFGIRAGAGLAVVALHAAVIGAIFMAPESRPELEEPEAIMVSVVDAPVPQIAKAEPTPEVPQPVTETPPEPEPEIEPEPEPEPELKPEPEPEPEPEPVVEKPPMPAPKPPPPKPKPKPKPKPQPKQEVKPEPKPETPPQQTPPSGAPEGTQAPQGPTQGPPPDQPVLVSSIEFQGARPMPNYPMASRRMREEGRVVVLVEINTQGLVERATIDASSGFPRLDESALAAARKGRFKPYTRNGVAYPAKAKIPFDFVMRN</sequence>